<dbReference type="STRING" id="688867.SAMN05660236_1852"/>
<dbReference type="Proteomes" id="UP000190961">
    <property type="component" value="Unassembled WGS sequence"/>
</dbReference>
<keyword evidence="2" id="KW-1185">Reference proteome</keyword>
<dbReference type="EMBL" id="FUZU01000001">
    <property type="protein sequence ID" value="SKC59125.1"/>
    <property type="molecule type" value="Genomic_DNA"/>
</dbReference>
<dbReference type="OrthoDB" id="1446620at2"/>
<gene>
    <name evidence="1" type="ORF">SAMN05660236_1852</name>
</gene>
<accession>A0A1T5K6G2</accession>
<dbReference type="AlphaFoldDB" id="A0A1T5K6G2"/>
<reference evidence="1 2" key="1">
    <citation type="submission" date="2017-02" db="EMBL/GenBank/DDBJ databases">
        <authorList>
            <person name="Peterson S.W."/>
        </authorList>
    </citation>
    <scope>NUCLEOTIDE SEQUENCE [LARGE SCALE GENOMIC DNA]</scope>
    <source>
        <strain evidence="1 2">DSM 25262</strain>
    </source>
</reference>
<name>A0A1T5K6G2_9BACT</name>
<sequence>MPNVLLTYDIRRTTVSIHVELKERLIQSYGYSETIPANDGRHYELPNTTLKKDNITSQASSQEFLQACADVGAVWEKYITAEYIYANFDN</sequence>
<protein>
    <submittedName>
        <fullName evidence="1">Uncharacterized protein</fullName>
    </submittedName>
</protein>
<evidence type="ECO:0000313" key="1">
    <source>
        <dbReference type="EMBL" id="SKC59125.1"/>
    </source>
</evidence>
<organism evidence="1 2">
    <name type="scientific">Ohtaekwangia koreensis</name>
    <dbReference type="NCBI Taxonomy" id="688867"/>
    <lineage>
        <taxon>Bacteria</taxon>
        <taxon>Pseudomonadati</taxon>
        <taxon>Bacteroidota</taxon>
        <taxon>Cytophagia</taxon>
        <taxon>Cytophagales</taxon>
        <taxon>Fulvivirgaceae</taxon>
        <taxon>Ohtaekwangia</taxon>
    </lineage>
</organism>
<evidence type="ECO:0000313" key="2">
    <source>
        <dbReference type="Proteomes" id="UP000190961"/>
    </source>
</evidence>
<proteinExistence type="predicted"/>
<dbReference type="RefSeq" id="WP_079686364.1">
    <property type="nucleotide sequence ID" value="NZ_FUZU01000001.1"/>
</dbReference>